<dbReference type="AlphaFoldDB" id="A0A8J7WNC6"/>
<gene>
    <name evidence="2" type="ORF">KGA66_06095</name>
</gene>
<dbReference type="Gene3D" id="3.30.420.10">
    <property type="entry name" value="Ribonuclease H-like superfamily/Ribonuclease H"/>
    <property type="match status" value="1"/>
</dbReference>
<reference evidence="2" key="1">
    <citation type="submission" date="2021-04" db="EMBL/GenBank/DDBJ databases">
        <title>Genome based classification of Actinospica acidithermotolerans sp. nov., an actinobacterium isolated from an Indonesian hot spring.</title>
        <authorList>
            <person name="Kusuma A.B."/>
            <person name="Putra K.E."/>
            <person name="Nafisah S."/>
            <person name="Loh J."/>
            <person name="Nouioui I."/>
            <person name="Goodfellow M."/>
        </authorList>
    </citation>
    <scope>NUCLEOTIDE SEQUENCE</scope>
    <source>
        <strain evidence="2">DSM 45618</strain>
    </source>
</reference>
<accession>A0A8J7WNC6</accession>
<sequence length="195" mass="22432">MRIFYDTEFIEDGRTIDLISIGIVDEDGREYYAVNTDMPWERILKNDWLVRNVVPSLPVRNRRILETYLKDSPNTHHRPGLDLLSLDDTDITVKPRNVIRNEVREYILATPSPQLWAWYGAYDHVALAQLFGPMIHLPEGIPMWTNDLKQQAMCLGNPTVPTQQAGEHNALEDARHNREIARFLDETARGQAANA</sequence>
<feature type="domain" description="3'-5' exoribonuclease Rv2179c-like" evidence="1">
    <location>
        <begin position="94"/>
        <end position="182"/>
    </location>
</feature>
<dbReference type="GO" id="GO:0003676">
    <property type="term" value="F:nucleic acid binding"/>
    <property type="evidence" value="ECO:0007669"/>
    <property type="project" value="InterPro"/>
</dbReference>
<dbReference type="InterPro" id="IPR036397">
    <property type="entry name" value="RNaseH_sf"/>
</dbReference>
<proteinExistence type="predicted"/>
<organism evidence="2 3">
    <name type="scientific">Actinocrinis puniceicyclus</name>
    <dbReference type="NCBI Taxonomy" id="977794"/>
    <lineage>
        <taxon>Bacteria</taxon>
        <taxon>Bacillati</taxon>
        <taxon>Actinomycetota</taxon>
        <taxon>Actinomycetes</taxon>
        <taxon>Catenulisporales</taxon>
        <taxon>Actinospicaceae</taxon>
        <taxon>Actinocrinis</taxon>
    </lineage>
</organism>
<protein>
    <submittedName>
        <fullName evidence="2">3'-5' exoribonuclease</fullName>
    </submittedName>
</protein>
<dbReference type="Proteomes" id="UP000677913">
    <property type="component" value="Unassembled WGS sequence"/>
</dbReference>
<dbReference type="Pfam" id="PF16473">
    <property type="entry name" value="Rv2179c-like"/>
    <property type="match status" value="1"/>
</dbReference>
<dbReference type="InterPro" id="IPR033390">
    <property type="entry name" value="Rv2179c-like"/>
</dbReference>
<evidence type="ECO:0000259" key="1">
    <source>
        <dbReference type="Pfam" id="PF16473"/>
    </source>
</evidence>
<evidence type="ECO:0000313" key="2">
    <source>
        <dbReference type="EMBL" id="MBS2962610.1"/>
    </source>
</evidence>
<evidence type="ECO:0000313" key="3">
    <source>
        <dbReference type="Proteomes" id="UP000677913"/>
    </source>
</evidence>
<dbReference type="RefSeq" id="WP_211465456.1">
    <property type="nucleotide sequence ID" value="NZ_JAGSXH010000013.1"/>
</dbReference>
<name>A0A8J7WNC6_9ACTN</name>
<keyword evidence="3" id="KW-1185">Reference proteome</keyword>
<comment type="caution">
    <text evidence="2">The sequence shown here is derived from an EMBL/GenBank/DDBJ whole genome shotgun (WGS) entry which is preliminary data.</text>
</comment>
<dbReference type="EMBL" id="JAGSXH010000013">
    <property type="protein sequence ID" value="MBS2962610.1"/>
    <property type="molecule type" value="Genomic_DNA"/>
</dbReference>